<comment type="similarity">
    <text evidence="2">Belongs to the BPI/LBP/Plunc superfamily. BPI/LBP (TC 1.C.40) family.</text>
</comment>
<evidence type="ECO:0000313" key="7">
    <source>
        <dbReference type="Proteomes" id="UP001141552"/>
    </source>
</evidence>
<proteinExistence type="inferred from homology"/>
<keyword evidence="7" id="KW-1185">Reference proteome</keyword>
<dbReference type="InterPro" id="IPR017942">
    <property type="entry name" value="Lipid-bd_serum_glycop_N"/>
</dbReference>
<dbReference type="Pfam" id="PF01273">
    <property type="entry name" value="LBP_BPI_CETP"/>
    <property type="match status" value="1"/>
</dbReference>
<keyword evidence="1" id="KW-0325">Glycoprotein</keyword>
<dbReference type="SUPFAM" id="SSF55394">
    <property type="entry name" value="Bactericidal permeability-increasing protein, BPI"/>
    <property type="match status" value="2"/>
</dbReference>
<dbReference type="PIRSF" id="PIRSF002417">
    <property type="entry name" value="Lipid_binding_protein"/>
    <property type="match status" value="1"/>
</dbReference>
<dbReference type="Pfam" id="PF02886">
    <property type="entry name" value="LBP_BPI_CETP_C"/>
    <property type="match status" value="1"/>
</dbReference>
<evidence type="ECO:0000259" key="4">
    <source>
        <dbReference type="SMART" id="SM00328"/>
    </source>
</evidence>
<evidence type="ECO:0008006" key="8">
    <source>
        <dbReference type="Google" id="ProtNLM"/>
    </source>
</evidence>
<dbReference type="SMART" id="SM00329">
    <property type="entry name" value="BPI2"/>
    <property type="match status" value="1"/>
</dbReference>
<organism evidence="6 7">
    <name type="scientific">Turnera subulata</name>
    <dbReference type="NCBI Taxonomy" id="218843"/>
    <lineage>
        <taxon>Eukaryota</taxon>
        <taxon>Viridiplantae</taxon>
        <taxon>Streptophyta</taxon>
        <taxon>Embryophyta</taxon>
        <taxon>Tracheophyta</taxon>
        <taxon>Spermatophyta</taxon>
        <taxon>Magnoliopsida</taxon>
        <taxon>eudicotyledons</taxon>
        <taxon>Gunneridae</taxon>
        <taxon>Pentapetalae</taxon>
        <taxon>rosids</taxon>
        <taxon>fabids</taxon>
        <taxon>Malpighiales</taxon>
        <taxon>Passifloraceae</taxon>
        <taxon>Turnera</taxon>
    </lineage>
</organism>
<dbReference type="OrthoDB" id="10255543at2759"/>
<evidence type="ECO:0000313" key="6">
    <source>
        <dbReference type="EMBL" id="KAJ4826017.1"/>
    </source>
</evidence>
<dbReference type="PANTHER" id="PTHR46801">
    <property type="entry name" value="OS06G0309200 PROTEIN"/>
    <property type="match status" value="1"/>
</dbReference>
<dbReference type="FunFam" id="3.15.10.10:FF:000001">
    <property type="entry name" value="phospholipid transfer protein-like"/>
    <property type="match status" value="1"/>
</dbReference>
<evidence type="ECO:0000256" key="3">
    <source>
        <dbReference type="SAM" id="SignalP"/>
    </source>
</evidence>
<accession>A0A9Q0F785</accession>
<evidence type="ECO:0000256" key="2">
    <source>
        <dbReference type="ARBA" id="ARBA00060933"/>
    </source>
</evidence>
<dbReference type="CDD" id="cd00025">
    <property type="entry name" value="BPI1"/>
    <property type="match status" value="1"/>
</dbReference>
<dbReference type="Proteomes" id="UP001141552">
    <property type="component" value="Unassembled WGS sequence"/>
</dbReference>
<dbReference type="GO" id="GO:0005615">
    <property type="term" value="C:extracellular space"/>
    <property type="evidence" value="ECO:0007669"/>
    <property type="project" value="InterPro"/>
</dbReference>
<dbReference type="InterPro" id="IPR001124">
    <property type="entry name" value="Lipid-bd_serum_glycop_C"/>
</dbReference>
<keyword evidence="3" id="KW-0732">Signal</keyword>
<dbReference type="InterPro" id="IPR045897">
    <property type="entry name" value="BPI/LBP_pln"/>
</dbReference>
<name>A0A9Q0F785_9ROSI</name>
<feature type="chain" id="PRO_5040394100" description="Lipid-binding serum glycoprotein C-terminal domain-containing protein" evidence="3">
    <location>
        <begin position="29"/>
        <end position="484"/>
    </location>
</feature>
<feature type="signal peptide" evidence="3">
    <location>
        <begin position="1"/>
        <end position="28"/>
    </location>
</feature>
<gene>
    <name evidence="6" type="ORF">Tsubulata_023008</name>
</gene>
<evidence type="ECO:0000256" key="1">
    <source>
        <dbReference type="ARBA" id="ARBA00023180"/>
    </source>
</evidence>
<dbReference type="InterPro" id="IPR017943">
    <property type="entry name" value="Bactericidal_perm-incr_a/b_dom"/>
</dbReference>
<dbReference type="Gene3D" id="3.15.20.10">
    <property type="entry name" value="Bactericidal permeability-increasing protein, domain 2"/>
    <property type="match status" value="1"/>
</dbReference>
<dbReference type="PANTHER" id="PTHR46801:SF2">
    <property type="entry name" value="LIPOPOLYSACCHARIDE-BINDING PROTEIN"/>
    <property type="match status" value="1"/>
</dbReference>
<sequence>MVMSSEFMGHTVFLLLLSLLLVPASTHLQSNDEGHVSVLLSSKGIDFAKDVLIDKAISSMLPLQLPDIEKSVKIPLIGKVKIVLSNITIYSVEIASSYVETGETGLVLVASGATADLSMNWKYSYSTWIVVISDHGDASVQVKGMDVGFTVALKEEGGTLKVYVLDCGCHVKDISITLNGGASWLYQGLIDAFEGPIGSAVENAISKKIKEGIGKLDTRLQSLPKHFAIDHTASMNITFVDNPVLSTSSIEFEINGLFAEVDTVSVPINYYEGTWAPLACKHPDKMIEISLHEDVFNSATSVYFSTGHMLWTVDKFVDQSLLNTASWKFIYPQLYTQYPDDNMTLTITITSAPIVKIEDVGINVTIYVDVTVNVLDAGDVIPVACVSLELSNGCSPQILSNKLASDLKLKNFNMSLKWSKIGNVHMQLLQPVMHDIIESVFIPYVNLHLMRGYALPILHGFTFKNPEIQYAEAEMGICSNLAVT</sequence>
<dbReference type="GO" id="GO:0008289">
    <property type="term" value="F:lipid binding"/>
    <property type="evidence" value="ECO:0007669"/>
    <property type="project" value="InterPro"/>
</dbReference>
<comment type="caution">
    <text evidence="6">The sequence shown here is derived from an EMBL/GenBank/DDBJ whole genome shotgun (WGS) entry which is preliminary data.</text>
</comment>
<reference evidence="6" key="1">
    <citation type="submission" date="2022-02" db="EMBL/GenBank/DDBJ databases">
        <authorList>
            <person name="Henning P.M."/>
            <person name="McCubbin A.G."/>
            <person name="Shore J.S."/>
        </authorList>
    </citation>
    <scope>NUCLEOTIDE SEQUENCE</scope>
    <source>
        <strain evidence="6">F60SS</strain>
        <tissue evidence="6">Leaves</tissue>
    </source>
</reference>
<dbReference type="EMBL" id="JAKUCV010006762">
    <property type="protein sequence ID" value="KAJ4826017.1"/>
    <property type="molecule type" value="Genomic_DNA"/>
</dbReference>
<dbReference type="Gene3D" id="3.15.10.10">
    <property type="entry name" value="Bactericidal permeability-increasing protein, domain 1"/>
    <property type="match status" value="1"/>
</dbReference>
<reference evidence="6" key="2">
    <citation type="journal article" date="2023" name="Plants (Basel)">
        <title>Annotation of the Turnera subulata (Passifloraceae) Draft Genome Reveals the S-Locus Evolved after the Divergence of Turneroideae from Passifloroideae in a Stepwise Manner.</title>
        <authorList>
            <person name="Henning P.M."/>
            <person name="Roalson E.H."/>
            <person name="Mir W."/>
            <person name="McCubbin A.G."/>
            <person name="Shore J.S."/>
        </authorList>
    </citation>
    <scope>NUCLEOTIDE SEQUENCE</scope>
    <source>
        <strain evidence="6">F60SS</strain>
    </source>
</reference>
<dbReference type="SMART" id="SM00328">
    <property type="entry name" value="BPI1"/>
    <property type="match status" value="1"/>
</dbReference>
<feature type="domain" description="Lipid-binding serum glycoprotein N-terminal" evidence="4">
    <location>
        <begin position="40"/>
        <end position="263"/>
    </location>
</feature>
<evidence type="ECO:0000259" key="5">
    <source>
        <dbReference type="SMART" id="SM00329"/>
    </source>
</evidence>
<protein>
    <recommendedName>
        <fullName evidence="8">Lipid-binding serum glycoprotein C-terminal domain-containing protein</fullName>
    </recommendedName>
</protein>
<feature type="domain" description="Lipid-binding serum glycoprotein C-terminal" evidence="5">
    <location>
        <begin position="281"/>
        <end position="479"/>
    </location>
</feature>
<dbReference type="AlphaFoldDB" id="A0A9Q0F785"/>
<dbReference type="InterPro" id="IPR030675">
    <property type="entry name" value="BPI/LBP"/>
</dbReference>